<dbReference type="AlphaFoldDB" id="A0A118JYW6"/>
<feature type="non-terminal residue" evidence="1">
    <location>
        <position position="199"/>
    </location>
</feature>
<proteinExistence type="predicted"/>
<dbReference type="Proteomes" id="UP000243975">
    <property type="component" value="Unassembled WGS sequence"/>
</dbReference>
<protein>
    <submittedName>
        <fullName evidence="1">Uncharacterized protein</fullName>
    </submittedName>
</protein>
<evidence type="ECO:0000313" key="2">
    <source>
        <dbReference type="Proteomes" id="UP000243975"/>
    </source>
</evidence>
<evidence type="ECO:0000313" key="1">
    <source>
        <dbReference type="EMBL" id="KVH98831.1"/>
    </source>
</evidence>
<dbReference type="EMBL" id="LEKV01003651">
    <property type="protein sequence ID" value="KVH98831.1"/>
    <property type="molecule type" value="Genomic_DNA"/>
</dbReference>
<gene>
    <name evidence="1" type="ORF">Ccrd_022939</name>
</gene>
<reference evidence="1 2" key="1">
    <citation type="journal article" date="2016" name="Sci. Rep.">
        <title>The genome sequence of the outbreeding globe artichoke constructed de novo incorporating a phase-aware low-pass sequencing strategy of F1 progeny.</title>
        <authorList>
            <person name="Scaglione D."/>
            <person name="Reyes-Chin-Wo S."/>
            <person name="Acquadro A."/>
            <person name="Froenicke L."/>
            <person name="Portis E."/>
            <person name="Beitel C."/>
            <person name="Tirone M."/>
            <person name="Mauro R."/>
            <person name="Lo Monaco A."/>
            <person name="Mauromicale G."/>
            <person name="Faccioli P."/>
            <person name="Cattivelli L."/>
            <person name="Rieseberg L."/>
            <person name="Michelmore R."/>
            <person name="Lanteri S."/>
        </authorList>
    </citation>
    <scope>NUCLEOTIDE SEQUENCE [LARGE SCALE GENOMIC DNA]</scope>
    <source>
        <strain evidence="1">2C</strain>
    </source>
</reference>
<organism evidence="1 2">
    <name type="scientific">Cynara cardunculus var. scolymus</name>
    <name type="common">Globe artichoke</name>
    <name type="synonym">Cynara scolymus</name>
    <dbReference type="NCBI Taxonomy" id="59895"/>
    <lineage>
        <taxon>Eukaryota</taxon>
        <taxon>Viridiplantae</taxon>
        <taxon>Streptophyta</taxon>
        <taxon>Embryophyta</taxon>
        <taxon>Tracheophyta</taxon>
        <taxon>Spermatophyta</taxon>
        <taxon>Magnoliopsida</taxon>
        <taxon>eudicotyledons</taxon>
        <taxon>Gunneridae</taxon>
        <taxon>Pentapetalae</taxon>
        <taxon>asterids</taxon>
        <taxon>campanulids</taxon>
        <taxon>Asterales</taxon>
        <taxon>Asteraceae</taxon>
        <taxon>Carduoideae</taxon>
        <taxon>Cardueae</taxon>
        <taxon>Carduinae</taxon>
        <taxon>Cynara</taxon>
    </lineage>
</organism>
<comment type="caution">
    <text evidence="1">The sequence shown here is derived from an EMBL/GenBank/DDBJ whole genome shotgun (WGS) entry which is preliminary data.</text>
</comment>
<keyword evidence="2" id="KW-1185">Reference proteome</keyword>
<sequence length="199" mass="22012">MADLGGFHVNQHQIRVRKKSERIMKKTYFSNFKNTIDNPVDVNEDSEVGRTNDVQSNEGCSSKGKCLEIQQSTEADVARTNVVTRPPQGSSKGKVLEILRTQEPTEAKVERTTGVTSIEQGSSKGKVLEILDTQKTADLKVTKPIVQQTSKQAARVGKVPEIQLPHDSDPVMLLDVNVQTEVKESNDVMGAPRKSRNEQ</sequence>
<name>A0A118JYW6_CYNCS</name>
<dbReference type="Gramene" id="KVH98831">
    <property type="protein sequence ID" value="KVH98831"/>
    <property type="gene ID" value="Ccrd_022939"/>
</dbReference>
<accession>A0A118JYW6</accession>